<organism evidence="1 2">
    <name type="scientific">Colletotrichum destructivum</name>
    <dbReference type="NCBI Taxonomy" id="34406"/>
    <lineage>
        <taxon>Eukaryota</taxon>
        <taxon>Fungi</taxon>
        <taxon>Dikarya</taxon>
        <taxon>Ascomycota</taxon>
        <taxon>Pezizomycotina</taxon>
        <taxon>Sordariomycetes</taxon>
        <taxon>Hypocreomycetidae</taxon>
        <taxon>Glomerellales</taxon>
        <taxon>Glomerellaceae</taxon>
        <taxon>Colletotrichum</taxon>
        <taxon>Colletotrichum destructivum species complex</taxon>
    </lineage>
</organism>
<accession>A0AAX4I5C4</accession>
<dbReference type="Proteomes" id="UP001322277">
    <property type="component" value="Chromosome 2"/>
</dbReference>
<dbReference type="GeneID" id="87939783"/>
<gene>
    <name evidence="1" type="ORF">CDEST_03280</name>
</gene>
<evidence type="ECO:0000313" key="1">
    <source>
        <dbReference type="EMBL" id="WQF78266.1"/>
    </source>
</evidence>
<keyword evidence="2" id="KW-1185">Reference proteome</keyword>
<reference evidence="2" key="1">
    <citation type="journal article" date="2023" name="bioRxiv">
        <title>Complete genome of the Medicago anthracnose fungus, Colletotrichum destructivum, reveals a mini-chromosome-like region within a core chromosome.</title>
        <authorList>
            <person name="Lapalu N."/>
            <person name="Simon A."/>
            <person name="Lu A."/>
            <person name="Plaumann P.-L."/>
            <person name="Amselem J."/>
            <person name="Pigne S."/>
            <person name="Auger A."/>
            <person name="Koch C."/>
            <person name="Dallery J.-F."/>
            <person name="O'Connell R.J."/>
        </authorList>
    </citation>
    <scope>NUCLEOTIDE SEQUENCE [LARGE SCALE GENOMIC DNA]</scope>
    <source>
        <strain evidence="2">CBS 520.97</strain>
    </source>
</reference>
<dbReference type="EMBL" id="CP137306">
    <property type="protein sequence ID" value="WQF78266.1"/>
    <property type="molecule type" value="Genomic_DNA"/>
</dbReference>
<name>A0AAX4I5C4_9PEZI</name>
<evidence type="ECO:0000313" key="2">
    <source>
        <dbReference type="Proteomes" id="UP001322277"/>
    </source>
</evidence>
<dbReference type="AlphaFoldDB" id="A0AAX4I5C4"/>
<dbReference type="RefSeq" id="XP_062775490.1">
    <property type="nucleotide sequence ID" value="XM_062919439.1"/>
</dbReference>
<protein>
    <submittedName>
        <fullName evidence="1">Uncharacterized protein</fullName>
    </submittedName>
</protein>
<proteinExistence type="predicted"/>
<sequence length="183" mass="21335">MCVCMHCRKERGCHQILELCLYEQRDFSSLSLLLLYGGNRIWESRQVRCCLHPSWDSTHSIYRPLRTIDRKDNQGKSRPLPVGKMHLALALKTQTSVCLSARGTNTHAPFNLDIRKHYSPGLHRLAHCFHGCPVCPKSAVGRNIEISSEKNRFNQDHFIHESRDEMWYKQKGYQNTRQVEEKS</sequence>
<dbReference type="KEGG" id="cdet:87939783"/>